<dbReference type="EMBL" id="VSSQ01098135">
    <property type="protein sequence ID" value="MPN41228.1"/>
    <property type="molecule type" value="Genomic_DNA"/>
</dbReference>
<evidence type="ECO:0000313" key="1">
    <source>
        <dbReference type="EMBL" id="MPN41228.1"/>
    </source>
</evidence>
<proteinExistence type="predicted"/>
<sequence>MVKMKLPNGEVIEDEIVLDKRINRFILSDAFYWRKSDLVIFDGVSSAKFLIYDKERESNNYLFSIVFPSMDYIVEKLGGKPSWYIE</sequence>
<organism evidence="1">
    <name type="scientific">bioreactor metagenome</name>
    <dbReference type="NCBI Taxonomy" id="1076179"/>
    <lineage>
        <taxon>unclassified sequences</taxon>
        <taxon>metagenomes</taxon>
        <taxon>ecological metagenomes</taxon>
    </lineage>
</organism>
<name>A0A645HQ99_9ZZZZ</name>
<reference evidence="1" key="1">
    <citation type="submission" date="2019-08" db="EMBL/GenBank/DDBJ databases">
        <authorList>
            <person name="Kucharzyk K."/>
            <person name="Murdoch R.W."/>
            <person name="Higgins S."/>
            <person name="Loffler F."/>
        </authorList>
    </citation>
    <scope>NUCLEOTIDE SEQUENCE</scope>
</reference>
<comment type="caution">
    <text evidence="1">The sequence shown here is derived from an EMBL/GenBank/DDBJ whole genome shotgun (WGS) entry which is preliminary data.</text>
</comment>
<gene>
    <name evidence="1" type="ORF">SDC9_188770</name>
</gene>
<protein>
    <submittedName>
        <fullName evidence="1">Uncharacterized protein</fullName>
    </submittedName>
</protein>
<dbReference type="AlphaFoldDB" id="A0A645HQ99"/>
<accession>A0A645HQ99</accession>